<feature type="domain" description="Lipoyl-binding" evidence="8">
    <location>
        <begin position="113"/>
        <end position="188"/>
    </location>
</feature>
<dbReference type="InterPro" id="IPR036625">
    <property type="entry name" value="E3-bd_dom_sf"/>
</dbReference>
<dbReference type="PROSITE" id="PS00189">
    <property type="entry name" value="LIPOYL"/>
    <property type="match status" value="2"/>
</dbReference>
<dbReference type="InterPro" id="IPR003016">
    <property type="entry name" value="2-oxoA_DH_lipoyl-BS"/>
</dbReference>
<dbReference type="GO" id="GO:0031405">
    <property type="term" value="F:lipoic acid binding"/>
    <property type="evidence" value="ECO:0007669"/>
    <property type="project" value="TreeGrafter"/>
</dbReference>
<dbReference type="Gene3D" id="4.10.320.10">
    <property type="entry name" value="E3-binding domain"/>
    <property type="match status" value="1"/>
</dbReference>
<proteinExistence type="inferred from homology"/>
<dbReference type="EC" id="2.3.1.-" evidence="6"/>
<dbReference type="SUPFAM" id="SSF51230">
    <property type="entry name" value="Single hybrid motif"/>
    <property type="match status" value="2"/>
</dbReference>
<dbReference type="FunFam" id="4.10.320.10:FF:000011">
    <property type="entry name" value="Dihydrolipoamide acetyltransferase component of pyruvate dehydrogenase complex"/>
    <property type="match status" value="1"/>
</dbReference>
<comment type="cofactor">
    <cofactor evidence="1 6">
        <name>(R)-lipoate</name>
        <dbReference type="ChEBI" id="CHEBI:83088"/>
    </cofactor>
</comment>
<dbReference type="InterPro" id="IPR011053">
    <property type="entry name" value="Single_hybrid_motif"/>
</dbReference>
<dbReference type="FunFam" id="3.30.559.10:FF:000062">
    <property type="entry name" value="Dihydrolipoamide acetyltransferase component of pyruvate dehydrogenase complex"/>
    <property type="match status" value="1"/>
</dbReference>
<dbReference type="InterPro" id="IPR004167">
    <property type="entry name" value="PSBD"/>
</dbReference>
<sequence>MAYSFKLPDIGEGIHEGEIVKWFVKPGDKVEEDQAIFEVQNDKSVEEITSPVDGTVKEILVEEGTVATVGQSLITFDGVEGHENDEEAAPAPAPAQEEKAEAPAAAPAGGSGIYEFKLPDIGEGIHEGEIVKWFVKPGDKVEEDQAIFEVQNDKSVEEITSPVDGTVKEILVEEGTVATVGQGLVTFEGEFENETSHASTPESPADTAELEKNDAANVGATATENKVAKKDPNGIVIAMPSVRKYAREQGVDITQVGGSGKNNRILKADIDAFANGGATATSENTSTAKSTTDEKVEEPTAAKSKQAAPSGDAYPETREKLSPTRRAIAKAMVNSKHTAPHVTLMDEIEVTALMAHRKRFKEVAAEKGIKLTFLPYMVKALVATLREFPVLNTTMDDKTEELVYKHYFNVGIAADTDHGLYVPVIKNADQKSVFAISDEINELAGKARDGKLTADEMRHGSATISNIGSAGGQWFTPVINYPEVAILGVGRIAQKPIVKDGEIVAAPVLALSLSFDHRVIDGATAQKAMNNIKRLLNDPELLLMEA</sequence>
<dbReference type="PANTHER" id="PTHR43178:SF5">
    <property type="entry name" value="LIPOAMIDE ACYLTRANSFERASE COMPONENT OF BRANCHED-CHAIN ALPHA-KETO ACID DEHYDROGENASE COMPLEX, MITOCHONDRIAL"/>
    <property type="match status" value="1"/>
</dbReference>
<keyword evidence="4 6" id="KW-0450">Lipoyl</keyword>
<dbReference type="SUPFAM" id="SSF52777">
    <property type="entry name" value="CoA-dependent acyltransferases"/>
    <property type="match status" value="1"/>
</dbReference>
<dbReference type="CDD" id="cd06849">
    <property type="entry name" value="lipoyl_domain"/>
    <property type="match status" value="2"/>
</dbReference>
<keyword evidence="3 6" id="KW-0808">Transferase</keyword>
<evidence type="ECO:0000256" key="3">
    <source>
        <dbReference type="ARBA" id="ARBA00022679"/>
    </source>
</evidence>
<evidence type="ECO:0000313" key="11">
    <source>
        <dbReference type="Proteomes" id="UP000010119"/>
    </source>
</evidence>
<keyword evidence="11" id="KW-1185">Reference proteome</keyword>
<name>D7V137_LISGR</name>
<dbReference type="GO" id="GO:0005737">
    <property type="term" value="C:cytoplasm"/>
    <property type="evidence" value="ECO:0007669"/>
    <property type="project" value="TreeGrafter"/>
</dbReference>
<evidence type="ECO:0000313" key="10">
    <source>
        <dbReference type="EMBL" id="EFI83269.1"/>
    </source>
</evidence>
<evidence type="ECO:0000256" key="6">
    <source>
        <dbReference type="RuleBase" id="RU003423"/>
    </source>
</evidence>
<dbReference type="InterPro" id="IPR001078">
    <property type="entry name" value="2-oxoacid_DH_actylTfrase"/>
</dbReference>
<protein>
    <recommendedName>
        <fullName evidence="6">Dihydrolipoamide acetyltransferase component of pyruvate dehydrogenase complex</fullName>
        <ecNumber evidence="6">2.3.1.-</ecNumber>
    </recommendedName>
</protein>
<keyword evidence="5 6" id="KW-0012">Acyltransferase</keyword>
<dbReference type="SUPFAM" id="SSF47005">
    <property type="entry name" value="Peripheral subunit-binding domain of 2-oxo acid dehydrogenase complex"/>
    <property type="match status" value="1"/>
</dbReference>
<comment type="similarity">
    <text evidence="2 6">Belongs to the 2-oxoacid dehydrogenase family.</text>
</comment>
<accession>D7V137</accession>
<dbReference type="Proteomes" id="UP000010119">
    <property type="component" value="Unassembled WGS sequence"/>
</dbReference>
<dbReference type="EMBL" id="ACCR02000005">
    <property type="protein sequence ID" value="EFI83269.1"/>
    <property type="molecule type" value="Genomic_DNA"/>
</dbReference>
<feature type="compositionally biased region" description="Polar residues" evidence="7">
    <location>
        <begin position="278"/>
        <end position="290"/>
    </location>
</feature>
<dbReference type="Gene3D" id="2.40.50.100">
    <property type="match status" value="2"/>
</dbReference>
<feature type="domain" description="Lipoyl-binding" evidence="8">
    <location>
        <begin position="2"/>
        <end position="77"/>
    </location>
</feature>
<dbReference type="InterPro" id="IPR050743">
    <property type="entry name" value="2-oxoacid_DH_E2_comp"/>
</dbReference>
<dbReference type="Pfam" id="PF02817">
    <property type="entry name" value="E3_binding"/>
    <property type="match status" value="1"/>
</dbReference>
<dbReference type="FunFam" id="2.40.50.100:FF:000009">
    <property type="entry name" value="Acetyltransferase component of pyruvate dehydrogenase complex"/>
    <property type="match status" value="2"/>
</dbReference>
<evidence type="ECO:0000256" key="5">
    <source>
        <dbReference type="ARBA" id="ARBA00023315"/>
    </source>
</evidence>
<evidence type="ECO:0000259" key="8">
    <source>
        <dbReference type="PROSITE" id="PS50968"/>
    </source>
</evidence>
<dbReference type="Pfam" id="PF00364">
    <property type="entry name" value="Biotin_lipoyl"/>
    <property type="match status" value="2"/>
</dbReference>
<dbReference type="InterPro" id="IPR023213">
    <property type="entry name" value="CAT-like_dom_sf"/>
</dbReference>
<dbReference type="STRING" id="525367.HMPREF0556_11954"/>
<organism evidence="10 11">
    <name type="scientific">Listeria grayi DSM 20601</name>
    <dbReference type="NCBI Taxonomy" id="525367"/>
    <lineage>
        <taxon>Bacteria</taxon>
        <taxon>Bacillati</taxon>
        <taxon>Bacillota</taxon>
        <taxon>Bacilli</taxon>
        <taxon>Bacillales</taxon>
        <taxon>Listeriaceae</taxon>
        <taxon>Listeria</taxon>
    </lineage>
</organism>
<dbReference type="InterPro" id="IPR000089">
    <property type="entry name" value="Biotin_lipoyl"/>
</dbReference>
<feature type="compositionally biased region" description="Basic and acidic residues" evidence="7">
    <location>
        <begin position="291"/>
        <end position="300"/>
    </location>
</feature>
<dbReference type="Pfam" id="PF00198">
    <property type="entry name" value="2-oxoacid_dh"/>
    <property type="match status" value="1"/>
</dbReference>
<dbReference type="AlphaFoldDB" id="D7V137"/>
<feature type="region of interest" description="Disordered" evidence="7">
    <location>
        <begin position="191"/>
        <end position="210"/>
    </location>
</feature>
<evidence type="ECO:0000256" key="1">
    <source>
        <dbReference type="ARBA" id="ARBA00001938"/>
    </source>
</evidence>
<dbReference type="HOGENOM" id="CLU_016733_10_0_9"/>
<dbReference type="RefSeq" id="WP_003755069.1">
    <property type="nucleotide sequence ID" value="NZ_GL538352.1"/>
</dbReference>
<dbReference type="eggNOG" id="COG0508">
    <property type="taxonomic scope" value="Bacteria"/>
</dbReference>
<evidence type="ECO:0000256" key="4">
    <source>
        <dbReference type="ARBA" id="ARBA00022823"/>
    </source>
</evidence>
<dbReference type="PROSITE" id="PS51826">
    <property type="entry name" value="PSBD"/>
    <property type="match status" value="1"/>
</dbReference>
<gene>
    <name evidence="10" type="primary">pdhC</name>
    <name evidence="10" type="ORF">HMPREF0556_11954</name>
</gene>
<evidence type="ECO:0000256" key="2">
    <source>
        <dbReference type="ARBA" id="ARBA00007317"/>
    </source>
</evidence>
<feature type="region of interest" description="Disordered" evidence="7">
    <location>
        <begin position="277"/>
        <end position="323"/>
    </location>
</feature>
<feature type="region of interest" description="Disordered" evidence="7">
    <location>
        <begin position="82"/>
        <end position="110"/>
    </location>
</feature>
<dbReference type="Gene3D" id="3.30.559.10">
    <property type="entry name" value="Chloramphenicol acetyltransferase-like domain"/>
    <property type="match status" value="1"/>
</dbReference>
<dbReference type="GO" id="GO:0016407">
    <property type="term" value="F:acetyltransferase activity"/>
    <property type="evidence" value="ECO:0007669"/>
    <property type="project" value="TreeGrafter"/>
</dbReference>
<dbReference type="PROSITE" id="PS50968">
    <property type="entry name" value="BIOTINYL_LIPOYL"/>
    <property type="match status" value="2"/>
</dbReference>
<feature type="domain" description="Peripheral subunit-binding (PSBD)" evidence="9">
    <location>
        <begin position="237"/>
        <end position="274"/>
    </location>
</feature>
<evidence type="ECO:0000256" key="7">
    <source>
        <dbReference type="SAM" id="MobiDB-lite"/>
    </source>
</evidence>
<reference evidence="10" key="1">
    <citation type="submission" date="2010-06" db="EMBL/GenBank/DDBJ databases">
        <authorList>
            <person name="Muzny D."/>
            <person name="Qin X."/>
            <person name="Buhay C."/>
            <person name="Dugan-Rocha S."/>
            <person name="Ding Y."/>
            <person name="Chen G."/>
            <person name="Hawes A."/>
            <person name="Holder M."/>
            <person name="Jhangiani S."/>
            <person name="Johnson A."/>
            <person name="Khan Z."/>
            <person name="Li Z."/>
            <person name="Liu W."/>
            <person name="Liu X."/>
            <person name="Perez L."/>
            <person name="Shen H."/>
            <person name="Wang Q."/>
            <person name="Watt J."/>
            <person name="Xi L."/>
            <person name="Xin Y."/>
            <person name="Zhou J."/>
            <person name="Deng J."/>
            <person name="Jiang H."/>
            <person name="Liu Y."/>
            <person name="Qu J."/>
            <person name="Song X.-Z."/>
            <person name="Zhang L."/>
            <person name="Villasana D."/>
            <person name="Johnson A."/>
            <person name="Liu J."/>
            <person name="Liyanage D."/>
            <person name="Lorensuhewa L."/>
            <person name="Robinson T."/>
            <person name="Song A."/>
            <person name="Song B.-B."/>
            <person name="Dinh H."/>
            <person name="Thornton R."/>
            <person name="Coyle M."/>
            <person name="Francisco L."/>
            <person name="Jackson L."/>
            <person name="Javaid M."/>
            <person name="Korchina V."/>
            <person name="Kovar C."/>
            <person name="Mata R."/>
            <person name="Mathew T."/>
            <person name="Ngo R."/>
            <person name="Nguyen L."/>
            <person name="Nguyen N."/>
            <person name="Okwuonu G."/>
            <person name="Ongeri F."/>
            <person name="Pham C."/>
            <person name="Simmons D."/>
            <person name="Wilczek-Boney K."/>
            <person name="Hale W."/>
            <person name="Jakkamsetti A."/>
            <person name="Pham P."/>
            <person name="Ruth R."/>
            <person name="San Lucas F."/>
            <person name="Warren J."/>
            <person name="Zhang J."/>
            <person name="Zhao Z."/>
            <person name="Zhou C."/>
            <person name="Zhu D."/>
            <person name="Lee S."/>
            <person name="Bess C."/>
            <person name="Blankenburg K."/>
            <person name="Forbes L."/>
            <person name="Fu Q."/>
            <person name="Gubbala S."/>
            <person name="Hirani K."/>
            <person name="Jayaseelan J.C."/>
            <person name="Lara F."/>
            <person name="Munidasa M."/>
            <person name="Palculict T."/>
            <person name="Patil S."/>
            <person name="Pu L.-L."/>
            <person name="Saada N."/>
            <person name="Tang L."/>
            <person name="Weissenberger G."/>
            <person name="Zhu Y."/>
            <person name="Hemphill L."/>
            <person name="Shang Y."/>
            <person name="Youmans B."/>
            <person name="Ayvaz T."/>
            <person name="Ross M."/>
            <person name="Santibanez J."/>
            <person name="Aqrawi P."/>
            <person name="Gross S."/>
            <person name="Joshi V."/>
            <person name="Fowler G."/>
            <person name="Nazareth L."/>
            <person name="Reid J."/>
            <person name="Worley K."/>
            <person name="Petrosino J."/>
            <person name="Highlander S."/>
            <person name="Gibbs R."/>
        </authorList>
    </citation>
    <scope>NUCLEOTIDE SEQUENCE [LARGE SCALE GENOMIC DNA]</scope>
    <source>
        <strain evidence="10">DSM 20601</strain>
    </source>
</reference>
<dbReference type="PANTHER" id="PTHR43178">
    <property type="entry name" value="DIHYDROLIPOAMIDE ACETYLTRANSFERASE COMPONENT OF PYRUVATE DEHYDROGENASE COMPLEX"/>
    <property type="match status" value="1"/>
</dbReference>
<comment type="caution">
    <text evidence="10">The sequence shown here is derived from an EMBL/GenBank/DDBJ whole genome shotgun (WGS) entry which is preliminary data.</text>
</comment>
<evidence type="ECO:0000259" key="9">
    <source>
        <dbReference type="PROSITE" id="PS51826"/>
    </source>
</evidence>